<dbReference type="CDD" id="cd01949">
    <property type="entry name" value="GGDEF"/>
    <property type="match status" value="1"/>
</dbReference>
<proteinExistence type="predicted"/>
<keyword evidence="3" id="KW-1133">Transmembrane helix</keyword>
<dbReference type="InterPro" id="IPR000160">
    <property type="entry name" value="GGDEF_dom"/>
</dbReference>
<evidence type="ECO:0000313" key="5">
    <source>
        <dbReference type="EMBL" id="MFC3206668.1"/>
    </source>
</evidence>
<organism evidence="5 6">
    <name type="scientific">Aquamicrobium soli</name>
    <dbReference type="NCBI Taxonomy" id="1811518"/>
    <lineage>
        <taxon>Bacteria</taxon>
        <taxon>Pseudomonadati</taxon>
        <taxon>Pseudomonadota</taxon>
        <taxon>Alphaproteobacteria</taxon>
        <taxon>Hyphomicrobiales</taxon>
        <taxon>Phyllobacteriaceae</taxon>
        <taxon>Aquamicrobium</taxon>
    </lineage>
</organism>
<keyword evidence="5" id="KW-0808">Transferase</keyword>
<feature type="transmembrane region" description="Helical" evidence="3">
    <location>
        <begin position="39"/>
        <end position="58"/>
    </location>
</feature>
<dbReference type="SMART" id="SM00267">
    <property type="entry name" value="GGDEF"/>
    <property type="match status" value="1"/>
</dbReference>
<evidence type="ECO:0000256" key="2">
    <source>
        <dbReference type="ARBA" id="ARBA00034247"/>
    </source>
</evidence>
<comment type="caution">
    <text evidence="5">The sequence shown here is derived from an EMBL/GenBank/DDBJ whole genome shotgun (WGS) entry which is preliminary data.</text>
</comment>
<keyword evidence="3" id="KW-0472">Membrane</keyword>
<feature type="transmembrane region" description="Helical" evidence="3">
    <location>
        <begin position="12"/>
        <end position="32"/>
    </location>
</feature>
<keyword evidence="6" id="KW-1185">Reference proteome</keyword>
<feature type="transmembrane region" description="Helical" evidence="3">
    <location>
        <begin position="98"/>
        <end position="118"/>
    </location>
</feature>
<dbReference type="NCBIfam" id="TIGR00254">
    <property type="entry name" value="GGDEF"/>
    <property type="match status" value="1"/>
</dbReference>
<evidence type="ECO:0000256" key="1">
    <source>
        <dbReference type="ARBA" id="ARBA00012528"/>
    </source>
</evidence>
<reference evidence="6" key="1">
    <citation type="journal article" date="2019" name="Int. J. Syst. Evol. Microbiol.">
        <title>The Global Catalogue of Microorganisms (GCM) 10K type strain sequencing project: providing services to taxonomists for standard genome sequencing and annotation.</title>
        <authorList>
            <consortium name="The Broad Institute Genomics Platform"/>
            <consortium name="The Broad Institute Genome Sequencing Center for Infectious Disease"/>
            <person name="Wu L."/>
            <person name="Ma J."/>
        </authorList>
    </citation>
    <scope>NUCLEOTIDE SEQUENCE [LARGE SCALE GENOMIC DNA]</scope>
    <source>
        <strain evidence="6">KCTC 52165</strain>
    </source>
</reference>
<feature type="transmembrane region" description="Helical" evidence="3">
    <location>
        <begin position="124"/>
        <end position="142"/>
    </location>
</feature>
<dbReference type="Pfam" id="PF00990">
    <property type="entry name" value="GGDEF"/>
    <property type="match status" value="1"/>
</dbReference>
<evidence type="ECO:0000259" key="4">
    <source>
        <dbReference type="PROSITE" id="PS50887"/>
    </source>
</evidence>
<dbReference type="Gene3D" id="3.30.70.270">
    <property type="match status" value="1"/>
</dbReference>
<dbReference type="Proteomes" id="UP001595583">
    <property type="component" value="Unassembled WGS sequence"/>
</dbReference>
<dbReference type="EMBL" id="JBHRTK010000012">
    <property type="protein sequence ID" value="MFC3206668.1"/>
    <property type="molecule type" value="Genomic_DNA"/>
</dbReference>
<accession>A0ABV7KAZ6</accession>
<evidence type="ECO:0000313" key="6">
    <source>
        <dbReference type="Proteomes" id="UP001595583"/>
    </source>
</evidence>
<dbReference type="GO" id="GO:0052621">
    <property type="term" value="F:diguanylate cyclase activity"/>
    <property type="evidence" value="ECO:0007669"/>
    <property type="project" value="UniProtKB-EC"/>
</dbReference>
<dbReference type="PROSITE" id="PS50887">
    <property type="entry name" value="GGDEF"/>
    <property type="match status" value="1"/>
</dbReference>
<protein>
    <recommendedName>
        <fullName evidence="1">diguanylate cyclase</fullName>
        <ecNumber evidence="1">2.7.7.65</ecNumber>
    </recommendedName>
</protein>
<dbReference type="EC" id="2.7.7.65" evidence="1"/>
<gene>
    <name evidence="5" type="ORF">ACFOHJ_10635</name>
</gene>
<dbReference type="RefSeq" id="WP_378220478.1">
    <property type="nucleotide sequence ID" value="NZ_JBHRTK010000012.1"/>
</dbReference>
<comment type="catalytic activity">
    <reaction evidence="2">
        <text>2 GTP = 3',3'-c-di-GMP + 2 diphosphate</text>
        <dbReference type="Rhea" id="RHEA:24898"/>
        <dbReference type="ChEBI" id="CHEBI:33019"/>
        <dbReference type="ChEBI" id="CHEBI:37565"/>
        <dbReference type="ChEBI" id="CHEBI:58805"/>
        <dbReference type="EC" id="2.7.7.65"/>
    </reaction>
</comment>
<feature type="domain" description="GGDEF" evidence="4">
    <location>
        <begin position="249"/>
        <end position="382"/>
    </location>
</feature>
<sequence length="385" mass="41219">MGVLVSFDPDTLFFAAGICSAALAMTMLGVWFQNRMDRFLIGWMAGMALIGAGVILYATVPPKYVEAAALAFTLEIVGFVAVFVAAGQFCGKTVDWTGVATLGFAVALPVAVPIAFGFDGFGIMVYNFLVAGLLSATAWRYWSVRSEAPASIAGVTVLYLLAASSFLACGAVLLHERAWVLDGRPDNWAEHFNAIMSIVGITGIGALSLGLNQSRAARRHLHEARTDALTGLLNRRALFDDLSDGRLRQGDAVVCLDLDSFKAINDRYGHFGGDQVLCRFADVLRQHVRPDDLAARTGGEEFVLVVRDTTFSAAIDVAERIRTSFATLDIETDKGRIQGTASAGVAMAQFAGESFDAILSRADTALYRAKNTGRNRVSAALQMVA</sequence>
<dbReference type="InterPro" id="IPR029787">
    <property type="entry name" value="Nucleotide_cyclase"/>
</dbReference>
<feature type="transmembrane region" description="Helical" evidence="3">
    <location>
        <begin position="64"/>
        <end position="86"/>
    </location>
</feature>
<dbReference type="SUPFAM" id="SSF55073">
    <property type="entry name" value="Nucleotide cyclase"/>
    <property type="match status" value="1"/>
</dbReference>
<dbReference type="InterPro" id="IPR043128">
    <property type="entry name" value="Rev_trsase/Diguanyl_cyclase"/>
</dbReference>
<evidence type="ECO:0000256" key="3">
    <source>
        <dbReference type="SAM" id="Phobius"/>
    </source>
</evidence>
<feature type="transmembrane region" description="Helical" evidence="3">
    <location>
        <begin position="154"/>
        <end position="174"/>
    </location>
</feature>
<dbReference type="InterPro" id="IPR050469">
    <property type="entry name" value="Diguanylate_Cyclase"/>
</dbReference>
<keyword evidence="5" id="KW-0548">Nucleotidyltransferase</keyword>
<dbReference type="PANTHER" id="PTHR45138:SF9">
    <property type="entry name" value="DIGUANYLATE CYCLASE DGCM-RELATED"/>
    <property type="match status" value="1"/>
</dbReference>
<feature type="transmembrane region" description="Helical" evidence="3">
    <location>
        <begin position="194"/>
        <end position="211"/>
    </location>
</feature>
<keyword evidence="3" id="KW-0812">Transmembrane</keyword>
<name>A0ABV7KAZ6_9HYPH</name>
<dbReference type="PANTHER" id="PTHR45138">
    <property type="entry name" value="REGULATORY COMPONENTS OF SENSORY TRANSDUCTION SYSTEM"/>
    <property type="match status" value="1"/>
</dbReference>